<feature type="domain" description="Zorya protein ZorC EH" evidence="1">
    <location>
        <begin position="49"/>
        <end position="458"/>
    </location>
</feature>
<dbReference type="InterPro" id="IPR028943">
    <property type="entry name" value="ZorC_EH_Signature_dom"/>
</dbReference>
<dbReference type="Proteomes" id="UP001375743">
    <property type="component" value="Unassembled WGS sequence"/>
</dbReference>
<evidence type="ECO:0000259" key="1">
    <source>
        <dbReference type="Pfam" id="PF15611"/>
    </source>
</evidence>
<gene>
    <name evidence="2" type="ORF">U1T56_00990</name>
</gene>
<evidence type="ECO:0000313" key="3">
    <source>
        <dbReference type="Proteomes" id="UP001375743"/>
    </source>
</evidence>
<reference evidence="2 3" key="1">
    <citation type="submission" date="2024-01" db="EMBL/GenBank/DDBJ databases">
        <title>Multi-omics insights into the function and evolution of sodium benzoate biodegradation pathways in Benzoatithermus flavus gen. nov., sp. nov. from hot spring.</title>
        <authorList>
            <person name="Hu C.-J."/>
            <person name="Li W.-J."/>
        </authorList>
    </citation>
    <scope>NUCLEOTIDE SEQUENCE [LARGE SCALE GENOMIC DNA]</scope>
    <source>
        <strain evidence="2 3">SYSU G07066</strain>
    </source>
</reference>
<dbReference type="RefSeq" id="WP_418157560.1">
    <property type="nucleotide sequence ID" value="NZ_JBBLZC010000001.1"/>
</dbReference>
<evidence type="ECO:0000313" key="2">
    <source>
        <dbReference type="EMBL" id="MEK0081711.1"/>
    </source>
</evidence>
<sequence length="477" mass="51835">MSDYPASETREAIEALKAALGALPRAWFPSGTSHTAAMLQKLGAGERPPRPPQEAHLEALRARLRALFAAGPPAAPPEPRDLRDAPWILWSGKPPAAGFPGLLPAVLAQAAGHGRTLRNLAEAWVRDFDPKLPGLRETGSALARLIAASVDRRLGHWREAQALVGLFDAEHGPKRLAERLLRGPEAVGEILERCGFADPARATGAYMLAVQRAALATLPPLLRQAPGPAGTALRRAQAFLAPASRLRFPEERGPMAAGLVAAWLGGAAPDAALRDEVQEFLLHHLGDPRLKPQNWTAAGEEVVRLVRGWLARASLETFFRLIDEHALDRHWRYREAFWSACLQKGAIDDAWLVLGRNVHASARAIRALGSAYGCLSGSSDPNHAVLLMRIGPLVLCEWSHNGRLRAWPADWRQAPQLGCAGYDRDELVVRGLPFPDAPEPEGLTHRGSESGLWQGRAAKLLAKRAGLHLTPTDWQPR</sequence>
<protein>
    <submittedName>
        <fullName evidence="2">EH signature domain-containing protein</fullName>
    </submittedName>
</protein>
<dbReference type="Pfam" id="PF15611">
    <property type="entry name" value="EH_Signature"/>
    <property type="match status" value="1"/>
</dbReference>
<proteinExistence type="predicted"/>
<name>A0ABU8XKH8_9PROT</name>
<dbReference type="EMBL" id="JBBLZC010000001">
    <property type="protein sequence ID" value="MEK0081711.1"/>
    <property type="molecule type" value="Genomic_DNA"/>
</dbReference>
<organism evidence="2 3">
    <name type="scientific">Benzoatithermus flavus</name>
    <dbReference type="NCBI Taxonomy" id="3108223"/>
    <lineage>
        <taxon>Bacteria</taxon>
        <taxon>Pseudomonadati</taxon>
        <taxon>Pseudomonadota</taxon>
        <taxon>Alphaproteobacteria</taxon>
        <taxon>Geminicoccales</taxon>
        <taxon>Geminicoccaceae</taxon>
        <taxon>Benzoatithermus</taxon>
    </lineage>
</organism>
<accession>A0ABU8XKH8</accession>
<keyword evidence="3" id="KW-1185">Reference proteome</keyword>
<comment type="caution">
    <text evidence="2">The sequence shown here is derived from an EMBL/GenBank/DDBJ whole genome shotgun (WGS) entry which is preliminary data.</text>
</comment>